<dbReference type="PANTHER" id="PTHR44591:SF14">
    <property type="entry name" value="PROTEIN PILG"/>
    <property type="match status" value="1"/>
</dbReference>
<dbReference type="InterPro" id="IPR001789">
    <property type="entry name" value="Sig_transdc_resp-reg_receiver"/>
</dbReference>
<organism evidence="5 6">
    <name type="scientific">Roseiconus nitratireducens</name>
    <dbReference type="NCBI Taxonomy" id="2605748"/>
    <lineage>
        <taxon>Bacteria</taxon>
        <taxon>Pseudomonadati</taxon>
        <taxon>Planctomycetota</taxon>
        <taxon>Planctomycetia</taxon>
        <taxon>Pirellulales</taxon>
        <taxon>Pirellulaceae</taxon>
        <taxon>Roseiconus</taxon>
    </lineage>
</organism>
<evidence type="ECO:0000256" key="1">
    <source>
        <dbReference type="ARBA" id="ARBA00022553"/>
    </source>
</evidence>
<keyword evidence="1 3" id="KW-0597">Phosphoprotein</keyword>
<dbReference type="EMBL" id="VWOX01000004">
    <property type="protein sequence ID" value="KAA5544606.1"/>
    <property type="molecule type" value="Genomic_DNA"/>
</dbReference>
<dbReference type="SMART" id="SM00448">
    <property type="entry name" value="REC"/>
    <property type="match status" value="1"/>
</dbReference>
<evidence type="ECO:0000313" key="6">
    <source>
        <dbReference type="Proteomes" id="UP000324479"/>
    </source>
</evidence>
<accession>A0A5M6DDT7</accession>
<dbReference type="PROSITE" id="PS50110">
    <property type="entry name" value="RESPONSE_REGULATORY"/>
    <property type="match status" value="1"/>
</dbReference>
<sequence>MPLANSSADCRLPAGTRSHRSGPTILVADDSRAVLRVTERVLVSAGYQVVSAEDGREAVRRALVTKPRLIVLDINMPELNGYAVCHHLLTQRRWDPRTPVIFLTSSDGPHLASLGDRFGAYLSKPADPRLLLQTVRTLLDPQTRKHTNQPCFLSG</sequence>
<protein>
    <submittedName>
        <fullName evidence="5">Response regulator</fullName>
    </submittedName>
</protein>
<comment type="caution">
    <text evidence="5">The sequence shown here is derived from an EMBL/GenBank/DDBJ whole genome shotgun (WGS) entry which is preliminary data.</text>
</comment>
<keyword evidence="2" id="KW-0902">Two-component regulatory system</keyword>
<dbReference type="Proteomes" id="UP000324479">
    <property type="component" value="Unassembled WGS sequence"/>
</dbReference>
<gene>
    <name evidence="5" type="ORF">FYK55_09845</name>
</gene>
<evidence type="ECO:0000259" key="4">
    <source>
        <dbReference type="PROSITE" id="PS50110"/>
    </source>
</evidence>
<evidence type="ECO:0000256" key="2">
    <source>
        <dbReference type="ARBA" id="ARBA00023012"/>
    </source>
</evidence>
<dbReference type="GO" id="GO:0000160">
    <property type="term" value="P:phosphorelay signal transduction system"/>
    <property type="evidence" value="ECO:0007669"/>
    <property type="project" value="UniProtKB-KW"/>
</dbReference>
<dbReference type="Pfam" id="PF00072">
    <property type="entry name" value="Response_reg"/>
    <property type="match status" value="1"/>
</dbReference>
<feature type="domain" description="Response regulatory" evidence="4">
    <location>
        <begin position="24"/>
        <end position="139"/>
    </location>
</feature>
<dbReference type="Gene3D" id="3.40.50.2300">
    <property type="match status" value="1"/>
</dbReference>
<proteinExistence type="predicted"/>
<dbReference type="AlphaFoldDB" id="A0A5M6DDT7"/>
<reference evidence="5 6" key="1">
    <citation type="submission" date="2019-08" db="EMBL/GenBank/DDBJ databases">
        <authorList>
            <person name="Dhanesh K."/>
            <person name="Kumar G."/>
            <person name="Sasikala C."/>
            <person name="Venkata Ramana C."/>
        </authorList>
    </citation>
    <scope>NUCLEOTIDE SEQUENCE [LARGE SCALE GENOMIC DNA]</scope>
    <source>
        <strain evidence="5 6">JC645</strain>
    </source>
</reference>
<dbReference type="CDD" id="cd00156">
    <property type="entry name" value="REC"/>
    <property type="match status" value="1"/>
</dbReference>
<dbReference type="SUPFAM" id="SSF52172">
    <property type="entry name" value="CheY-like"/>
    <property type="match status" value="1"/>
</dbReference>
<dbReference type="InterPro" id="IPR011006">
    <property type="entry name" value="CheY-like_superfamily"/>
</dbReference>
<evidence type="ECO:0000313" key="5">
    <source>
        <dbReference type="EMBL" id="KAA5544606.1"/>
    </source>
</evidence>
<dbReference type="PANTHER" id="PTHR44591">
    <property type="entry name" value="STRESS RESPONSE REGULATOR PROTEIN 1"/>
    <property type="match status" value="1"/>
</dbReference>
<evidence type="ECO:0000256" key="3">
    <source>
        <dbReference type="PROSITE-ProRule" id="PRU00169"/>
    </source>
</evidence>
<dbReference type="InterPro" id="IPR050595">
    <property type="entry name" value="Bact_response_regulator"/>
</dbReference>
<name>A0A5M6DDT7_9BACT</name>
<feature type="modified residue" description="4-aspartylphosphate" evidence="3">
    <location>
        <position position="73"/>
    </location>
</feature>
<keyword evidence="6" id="KW-1185">Reference proteome</keyword>